<evidence type="ECO:0000256" key="2">
    <source>
        <dbReference type="SAM" id="SignalP"/>
    </source>
</evidence>
<evidence type="ECO:0008006" key="5">
    <source>
        <dbReference type="Google" id="ProtNLM"/>
    </source>
</evidence>
<sequence>MNRNAAAALLMPMLLGVAALGGCSGAVDDQAAANNAAQAPEVEAIDDPDSPRAGNEDAPERLPTDDWVGRWTGPEGLFLDIQPSPNGKPGHYAIANRDTLDRQADYAGVGEGAAIRFTRDGKDVTIRPGSGEETGFKYLAGKSDCLILVPGREGYCR</sequence>
<dbReference type="PATRIC" id="fig|1329909.3.peg.2051"/>
<dbReference type="PROSITE" id="PS51257">
    <property type="entry name" value="PROKAR_LIPOPROTEIN"/>
    <property type="match status" value="1"/>
</dbReference>
<name>T0GRS6_9SPHN</name>
<protein>
    <recommendedName>
        <fullName evidence="5">Lipoprotein</fullName>
    </recommendedName>
</protein>
<gene>
    <name evidence="3" type="ORF">L288_10660</name>
</gene>
<evidence type="ECO:0000256" key="1">
    <source>
        <dbReference type="SAM" id="MobiDB-lite"/>
    </source>
</evidence>
<dbReference type="EMBL" id="ATHO01000095">
    <property type="protein sequence ID" value="EQB06616.1"/>
    <property type="molecule type" value="Genomic_DNA"/>
</dbReference>
<evidence type="ECO:0000313" key="4">
    <source>
        <dbReference type="Proteomes" id="UP000015525"/>
    </source>
</evidence>
<keyword evidence="4" id="KW-1185">Reference proteome</keyword>
<feature type="signal peptide" evidence="2">
    <location>
        <begin position="1"/>
        <end position="21"/>
    </location>
</feature>
<feature type="region of interest" description="Disordered" evidence="1">
    <location>
        <begin position="34"/>
        <end position="69"/>
    </location>
</feature>
<dbReference type="RefSeq" id="WP_021238390.1">
    <property type="nucleotide sequence ID" value="NZ_ATHO01000095.1"/>
</dbReference>
<organism evidence="3 4">
    <name type="scientific">Sphingobium quisquiliarum P25</name>
    <dbReference type="NCBI Taxonomy" id="1329909"/>
    <lineage>
        <taxon>Bacteria</taxon>
        <taxon>Pseudomonadati</taxon>
        <taxon>Pseudomonadota</taxon>
        <taxon>Alphaproteobacteria</taxon>
        <taxon>Sphingomonadales</taxon>
        <taxon>Sphingomonadaceae</taxon>
        <taxon>Sphingobium</taxon>
    </lineage>
</organism>
<feature type="compositionally biased region" description="Basic and acidic residues" evidence="1">
    <location>
        <begin position="54"/>
        <end position="68"/>
    </location>
</feature>
<proteinExistence type="predicted"/>
<dbReference type="Proteomes" id="UP000015525">
    <property type="component" value="Unassembled WGS sequence"/>
</dbReference>
<dbReference type="AlphaFoldDB" id="T0GRS6"/>
<comment type="caution">
    <text evidence="3">The sequence shown here is derived from an EMBL/GenBank/DDBJ whole genome shotgun (WGS) entry which is preliminary data.</text>
</comment>
<reference evidence="3 4" key="1">
    <citation type="journal article" date="2013" name="Genome Announc.">
        <title>Draft Genome Sequence of Sphingobium quisquiliarum Strain P25T, a Novel Hexachlorocyclohexane (HCH)-Degrading Bacterium Isolated from an HCH Dumpsite.</title>
        <authorList>
            <person name="Kumar Singh A."/>
            <person name="Sangwan N."/>
            <person name="Sharma A."/>
            <person name="Gupta V."/>
            <person name="Khurana J.P."/>
            <person name="Lal R."/>
        </authorList>
    </citation>
    <scope>NUCLEOTIDE SEQUENCE [LARGE SCALE GENOMIC DNA]</scope>
    <source>
        <strain evidence="3 4">P25</strain>
    </source>
</reference>
<accession>T0GRS6</accession>
<evidence type="ECO:0000313" key="3">
    <source>
        <dbReference type="EMBL" id="EQB06616.1"/>
    </source>
</evidence>
<feature type="chain" id="PRO_5004564022" description="Lipoprotein" evidence="2">
    <location>
        <begin position="22"/>
        <end position="157"/>
    </location>
</feature>
<keyword evidence="2" id="KW-0732">Signal</keyword>